<sequence>MTIIPATPAHAADIAQLIMTAMTEECCQYLAGKEHTLDDFYHMMLDLVLMDDSQYSWRNAFVAVDEEATEGNVEYAPVAGAIVGYNGADLHRLRRRFQEEALRQLGMDYSQMDDETEAGEFYLDSLAIYPEYRRRGIARQLLQRASEHAASLNLPAALLVDKGNPNAERLYRSVGFEYCNDAMWGGHEMRHLRCPINK</sequence>
<accession>A0A415GG93</accession>
<keyword evidence="3" id="KW-0802">TPR repeat</keyword>
<feature type="domain" description="N-acetyltransferase" evidence="4">
    <location>
        <begin position="1"/>
        <end position="197"/>
    </location>
</feature>
<dbReference type="PROSITE" id="PS50005">
    <property type="entry name" value="TPR"/>
    <property type="match status" value="1"/>
</dbReference>
<reference evidence="5 6" key="1">
    <citation type="submission" date="2018-08" db="EMBL/GenBank/DDBJ databases">
        <title>A genome reference for cultivated species of the human gut microbiota.</title>
        <authorList>
            <person name="Zou Y."/>
            <person name="Xue W."/>
            <person name="Luo G."/>
        </authorList>
    </citation>
    <scope>NUCLEOTIDE SEQUENCE [LARGE SCALE GENOMIC DNA]</scope>
    <source>
        <strain evidence="5 6">AF42-9</strain>
    </source>
</reference>
<proteinExistence type="predicted"/>
<dbReference type="RefSeq" id="WP_118355896.1">
    <property type="nucleotide sequence ID" value="NZ_CAJLAM010000006.1"/>
</dbReference>
<keyword evidence="2" id="KW-0012">Acyltransferase</keyword>
<feature type="repeat" description="TPR" evidence="3">
    <location>
        <begin position="99"/>
        <end position="132"/>
    </location>
</feature>
<evidence type="ECO:0000259" key="4">
    <source>
        <dbReference type="PROSITE" id="PS51186"/>
    </source>
</evidence>
<dbReference type="GO" id="GO:0016747">
    <property type="term" value="F:acyltransferase activity, transferring groups other than amino-acyl groups"/>
    <property type="evidence" value="ECO:0007669"/>
    <property type="project" value="InterPro"/>
</dbReference>
<dbReference type="CDD" id="cd04301">
    <property type="entry name" value="NAT_SF"/>
    <property type="match status" value="1"/>
</dbReference>
<dbReference type="InterPro" id="IPR016181">
    <property type="entry name" value="Acyl_CoA_acyltransferase"/>
</dbReference>
<dbReference type="InterPro" id="IPR000182">
    <property type="entry name" value="GNAT_dom"/>
</dbReference>
<name>A0A415GG93_9BACT</name>
<comment type="caution">
    <text evidence="5">The sequence shown here is derived from an EMBL/GenBank/DDBJ whole genome shotgun (WGS) entry which is preliminary data.</text>
</comment>
<keyword evidence="1 5" id="KW-0808">Transferase</keyword>
<evidence type="ECO:0000256" key="3">
    <source>
        <dbReference type="PROSITE-ProRule" id="PRU00339"/>
    </source>
</evidence>
<evidence type="ECO:0000256" key="1">
    <source>
        <dbReference type="ARBA" id="ARBA00022679"/>
    </source>
</evidence>
<evidence type="ECO:0000256" key="2">
    <source>
        <dbReference type="ARBA" id="ARBA00023315"/>
    </source>
</evidence>
<dbReference type="EMBL" id="QRNO01000071">
    <property type="protein sequence ID" value="RHK48131.1"/>
    <property type="molecule type" value="Genomic_DNA"/>
</dbReference>
<protein>
    <submittedName>
        <fullName evidence="5">GNAT family N-acetyltransferase</fullName>
    </submittedName>
</protein>
<evidence type="ECO:0000313" key="6">
    <source>
        <dbReference type="Proteomes" id="UP000286598"/>
    </source>
</evidence>
<dbReference type="Pfam" id="PF00583">
    <property type="entry name" value="Acetyltransf_1"/>
    <property type="match status" value="1"/>
</dbReference>
<organism evidence="5 6">
    <name type="scientific">Leyella stercorea</name>
    <dbReference type="NCBI Taxonomy" id="363265"/>
    <lineage>
        <taxon>Bacteria</taxon>
        <taxon>Pseudomonadati</taxon>
        <taxon>Bacteroidota</taxon>
        <taxon>Bacteroidia</taxon>
        <taxon>Bacteroidales</taxon>
        <taxon>Prevotellaceae</taxon>
        <taxon>Leyella</taxon>
    </lineage>
</organism>
<dbReference type="Gene3D" id="3.40.630.30">
    <property type="match status" value="1"/>
</dbReference>
<gene>
    <name evidence="5" type="ORF">DW060_11130</name>
</gene>
<dbReference type="SUPFAM" id="SSF55729">
    <property type="entry name" value="Acyl-CoA N-acyltransferases (Nat)"/>
    <property type="match status" value="1"/>
</dbReference>
<dbReference type="PROSITE" id="PS51186">
    <property type="entry name" value="GNAT"/>
    <property type="match status" value="1"/>
</dbReference>
<dbReference type="InterPro" id="IPR019734">
    <property type="entry name" value="TPR_rpt"/>
</dbReference>
<dbReference type="AlphaFoldDB" id="A0A415GG93"/>
<dbReference type="InterPro" id="IPR050832">
    <property type="entry name" value="Bact_Acetyltransf"/>
</dbReference>
<dbReference type="Proteomes" id="UP000286598">
    <property type="component" value="Unassembled WGS sequence"/>
</dbReference>
<dbReference type="OrthoDB" id="5319888at2"/>
<evidence type="ECO:0000313" key="5">
    <source>
        <dbReference type="EMBL" id="RHK48131.1"/>
    </source>
</evidence>
<dbReference type="PANTHER" id="PTHR43877">
    <property type="entry name" value="AMINOALKYLPHOSPHONATE N-ACETYLTRANSFERASE-RELATED-RELATED"/>
    <property type="match status" value="1"/>
</dbReference>
<keyword evidence="6" id="KW-1185">Reference proteome</keyword>